<keyword evidence="9 13" id="KW-0239">DNA-directed DNA polymerase</keyword>
<dbReference type="GO" id="GO:0003887">
    <property type="term" value="F:DNA-directed DNA polymerase activity"/>
    <property type="evidence" value="ECO:0007669"/>
    <property type="project" value="UniProtKB-UniRule"/>
</dbReference>
<dbReference type="EC" id="2.7.7.7" evidence="13"/>
<keyword evidence="5 13" id="KW-0235">DNA replication</keyword>
<dbReference type="CDD" id="cd03586">
    <property type="entry name" value="PolY_Pol_IV_kappa"/>
    <property type="match status" value="1"/>
</dbReference>
<evidence type="ECO:0000256" key="14">
    <source>
        <dbReference type="SAM" id="MobiDB-lite"/>
    </source>
</evidence>
<evidence type="ECO:0000256" key="4">
    <source>
        <dbReference type="ARBA" id="ARBA00022695"/>
    </source>
</evidence>
<comment type="similarity">
    <text evidence="1 13">Belongs to the DNA polymerase type-Y family.</text>
</comment>
<keyword evidence="6 13" id="KW-0479">Metal-binding</keyword>
<dbReference type="Pfam" id="PF11798">
    <property type="entry name" value="IMS_HHH"/>
    <property type="match status" value="1"/>
</dbReference>
<organism evidence="16 17">
    <name type="scientific">Bifidobacterium bombi DSM 19703</name>
    <dbReference type="NCBI Taxonomy" id="1341695"/>
    <lineage>
        <taxon>Bacteria</taxon>
        <taxon>Bacillati</taxon>
        <taxon>Actinomycetota</taxon>
        <taxon>Actinomycetes</taxon>
        <taxon>Bifidobacteriales</taxon>
        <taxon>Bifidobacteriaceae</taxon>
        <taxon>Bifidobacterium</taxon>
    </lineage>
</organism>
<dbReference type="GO" id="GO:0006261">
    <property type="term" value="P:DNA-templated DNA replication"/>
    <property type="evidence" value="ECO:0007669"/>
    <property type="project" value="UniProtKB-UniRule"/>
</dbReference>
<comment type="subunit">
    <text evidence="13">Monomer.</text>
</comment>
<dbReference type="PROSITE" id="PS50173">
    <property type="entry name" value="UMUC"/>
    <property type="match status" value="1"/>
</dbReference>
<dbReference type="GO" id="GO:0009432">
    <property type="term" value="P:SOS response"/>
    <property type="evidence" value="ECO:0007669"/>
    <property type="project" value="TreeGrafter"/>
</dbReference>
<dbReference type="GO" id="GO:0000287">
    <property type="term" value="F:magnesium ion binding"/>
    <property type="evidence" value="ECO:0007669"/>
    <property type="project" value="UniProtKB-UniRule"/>
</dbReference>
<comment type="caution">
    <text evidence="16">The sequence shown here is derived from an EMBL/GenBank/DDBJ whole genome shotgun (WGS) entry which is preliminary data.</text>
</comment>
<evidence type="ECO:0000256" key="6">
    <source>
        <dbReference type="ARBA" id="ARBA00022723"/>
    </source>
</evidence>
<evidence type="ECO:0000313" key="17">
    <source>
        <dbReference type="Proteomes" id="UP000028730"/>
    </source>
</evidence>
<dbReference type="PANTHER" id="PTHR11076">
    <property type="entry name" value="DNA REPAIR POLYMERASE UMUC / TRANSFERASE FAMILY MEMBER"/>
    <property type="match status" value="1"/>
</dbReference>
<evidence type="ECO:0000256" key="5">
    <source>
        <dbReference type="ARBA" id="ARBA00022705"/>
    </source>
</evidence>
<keyword evidence="13" id="KW-0963">Cytoplasm</keyword>
<dbReference type="NCBIfam" id="NF002677">
    <property type="entry name" value="PRK02406.1"/>
    <property type="match status" value="1"/>
</dbReference>
<dbReference type="FunFam" id="3.30.1490.100:FF:000004">
    <property type="entry name" value="DNA polymerase IV"/>
    <property type="match status" value="1"/>
</dbReference>
<dbReference type="SUPFAM" id="SSF100879">
    <property type="entry name" value="Lesion bypass DNA polymerase (Y-family), little finger domain"/>
    <property type="match status" value="1"/>
</dbReference>
<protein>
    <recommendedName>
        <fullName evidence="13">DNA polymerase IV</fullName>
        <shortName evidence="13">Pol IV</shortName>
        <ecNumber evidence="13">2.7.7.7</ecNumber>
    </recommendedName>
</protein>
<dbReference type="RefSeq" id="WP_044087874.1">
    <property type="nucleotide sequence ID" value="NZ_ATLK01000002.1"/>
</dbReference>
<comment type="catalytic activity">
    <reaction evidence="12 13">
        <text>DNA(n) + a 2'-deoxyribonucleoside 5'-triphosphate = DNA(n+1) + diphosphate</text>
        <dbReference type="Rhea" id="RHEA:22508"/>
        <dbReference type="Rhea" id="RHEA-COMP:17339"/>
        <dbReference type="Rhea" id="RHEA-COMP:17340"/>
        <dbReference type="ChEBI" id="CHEBI:33019"/>
        <dbReference type="ChEBI" id="CHEBI:61560"/>
        <dbReference type="ChEBI" id="CHEBI:173112"/>
        <dbReference type="EC" id="2.7.7.7"/>
    </reaction>
</comment>
<evidence type="ECO:0000256" key="12">
    <source>
        <dbReference type="ARBA" id="ARBA00049244"/>
    </source>
</evidence>
<dbReference type="InterPro" id="IPR043128">
    <property type="entry name" value="Rev_trsase/Diguanyl_cyclase"/>
</dbReference>
<dbReference type="Gene3D" id="3.30.1490.100">
    <property type="entry name" value="DNA polymerase, Y-family, little finger domain"/>
    <property type="match status" value="1"/>
</dbReference>
<keyword evidence="2 13" id="KW-0515">Mutator protein</keyword>
<keyword evidence="7 13" id="KW-0227">DNA damage</keyword>
<dbReference type="GO" id="GO:0006281">
    <property type="term" value="P:DNA repair"/>
    <property type="evidence" value="ECO:0007669"/>
    <property type="project" value="UniProtKB-UniRule"/>
</dbReference>
<dbReference type="EMBL" id="ATLK01000002">
    <property type="protein sequence ID" value="KFF30602.1"/>
    <property type="molecule type" value="Genomic_DNA"/>
</dbReference>
<feature type="domain" description="UmuC" evidence="15">
    <location>
        <begin position="23"/>
        <end position="204"/>
    </location>
</feature>
<feature type="site" description="Substrate discrimination" evidence="13">
    <location>
        <position position="32"/>
    </location>
</feature>
<dbReference type="Proteomes" id="UP000028730">
    <property type="component" value="Unassembled WGS sequence"/>
</dbReference>
<feature type="active site" evidence="13">
    <location>
        <position position="123"/>
    </location>
</feature>
<keyword evidence="3 13" id="KW-0808">Transferase</keyword>
<dbReference type="STRING" id="1341695.BBOMB_1465"/>
<feature type="binding site" evidence="13">
    <location>
        <position position="122"/>
    </location>
    <ligand>
        <name>Mg(2+)</name>
        <dbReference type="ChEBI" id="CHEBI:18420"/>
    </ligand>
</feature>
<dbReference type="InterPro" id="IPR050116">
    <property type="entry name" value="DNA_polymerase-Y"/>
</dbReference>
<dbReference type="OrthoDB" id="9808813at2"/>
<feature type="region of interest" description="Disordered" evidence="14">
    <location>
        <begin position="387"/>
        <end position="441"/>
    </location>
</feature>
<dbReference type="SUPFAM" id="SSF56672">
    <property type="entry name" value="DNA/RNA polymerases"/>
    <property type="match status" value="1"/>
</dbReference>
<reference evidence="16 17" key="1">
    <citation type="journal article" date="2014" name="Appl. Environ. Microbiol.">
        <title>Genomic encyclopedia of type strains of the genus Bifidobacterium.</title>
        <authorList>
            <person name="Milani C."/>
            <person name="Lugli G.A."/>
            <person name="Duranti S."/>
            <person name="Turroni F."/>
            <person name="Bottacini F."/>
            <person name="Mangifesta M."/>
            <person name="Sanchez B."/>
            <person name="Viappiani A."/>
            <person name="Mancabelli L."/>
            <person name="Taminiau B."/>
            <person name="Delcenserie V."/>
            <person name="Barrangou R."/>
            <person name="Margolles A."/>
            <person name="van Sinderen D."/>
            <person name="Ventura M."/>
        </authorList>
    </citation>
    <scope>NUCLEOTIDE SEQUENCE [LARGE SCALE GENOMIC DNA]</scope>
    <source>
        <strain evidence="16 17">DSM 19703</strain>
    </source>
</reference>
<dbReference type="InterPro" id="IPR017961">
    <property type="entry name" value="DNA_pol_Y-fam_little_finger"/>
</dbReference>
<dbReference type="Gene3D" id="3.30.70.270">
    <property type="match status" value="1"/>
</dbReference>
<comment type="subcellular location">
    <subcellularLocation>
        <location evidence="13">Cytoplasm</location>
    </subcellularLocation>
</comment>
<proteinExistence type="inferred from homology"/>
<evidence type="ECO:0000256" key="2">
    <source>
        <dbReference type="ARBA" id="ARBA00022457"/>
    </source>
</evidence>
<evidence type="ECO:0000256" key="8">
    <source>
        <dbReference type="ARBA" id="ARBA00022842"/>
    </source>
</evidence>
<dbReference type="AlphaFoldDB" id="A0A086BNT8"/>
<evidence type="ECO:0000256" key="13">
    <source>
        <dbReference type="HAMAP-Rule" id="MF_01113"/>
    </source>
</evidence>
<dbReference type="Gene3D" id="1.10.150.20">
    <property type="entry name" value="5' to 3' exonuclease, C-terminal subdomain"/>
    <property type="match status" value="1"/>
</dbReference>
<keyword evidence="4 13" id="KW-0548">Nucleotidyltransferase</keyword>
<evidence type="ECO:0000256" key="11">
    <source>
        <dbReference type="ARBA" id="ARBA00025589"/>
    </source>
</evidence>
<keyword evidence="10 13" id="KW-0234">DNA repair</keyword>
<dbReference type="GO" id="GO:0005829">
    <property type="term" value="C:cytosol"/>
    <property type="evidence" value="ECO:0007669"/>
    <property type="project" value="TreeGrafter"/>
</dbReference>
<gene>
    <name evidence="13" type="primary">dinB</name>
    <name evidence="16" type="ORF">BBOMB_1465</name>
</gene>
<evidence type="ECO:0000256" key="1">
    <source>
        <dbReference type="ARBA" id="ARBA00010945"/>
    </source>
</evidence>
<comment type="function">
    <text evidence="11 13">Poorly processive, error-prone DNA polymerase involved in untargeted mutagenesis. Copies undamaged DNA at stalled replication forks, which arise in vivo from mismatched or misaligned primer ends. These misaligned primers can be extended by PolIV. Exhibits no 3'-5' exonuclease (proofreading) activity. May be involved in translesional synthesis, in conjunction with the beta clamp from PolIII.</text>
</comment>
<name>A0A086BNT8_9BIFI</name>
<dbReference type="HAMAP" id="MF_01113">
    <property type="entry name" value="DNApol_IV"/>
    <property type="match status" value="1"/>
</dbReference>
<evidence type="ECO:0000259" key="15">
    <source>
        <dbReference type="PROSITE" id="PS50173"/>
    </source>
</evidence>
<dbReference type="InterPro" id="IPR001126">
    <property type="entry name" value="UmuC"/>
</dbReference>
<evidence type="ECO:0000313" key="16">
    <source>
        <dbReference type="EMBL" id="KFF30602.1"/>
    </source>
</evidence>
<dbReference type="Pfam" id="PF00817">
    <property type="entry name" value="IMS"/>
    <property type="match status" value="1"/>
</dbReference>
<dbReference type="InterPro" id="IPR022880">
    <property type="entry name" value="DNApol_IV"/>
</dbReference>
<evidence type="ECO:0000256" key="9">
    <source>
        <dbReference type="ARBA" id="ARBA00022932"/>
    </source>
</evidence>
<dbReference type="InterPro" id="IPR024728">
    <property type="entry name" value="PolY_HhH_motif"/>
</dbReference>
<evidence type="ECO:0000256" key="7">
    <source>
        <dbReference type="ARBA" id="ARBA00022763"/>
    </source>
</evidence>
<keyword evidence="13" id="KW-0238">DNA-binding</keyword>
<keyword evidence="8 13" id="KW-0460">Magnesium</keyword>
<dbReference type="eggNOG" id="COG0389">
    <property type="taxonomic scope" value="Bacteria"/>
</dbReference>
<sequence>MSTAPRLAAAKRDWGHDETGCTVLHIDMDAFYASLETARNPSLAGRPVIIGGSGPRSVVSAANYEARAYGVNSAMPMARARQLCPDGQYVSVDMAYYRRMSRCIFTQVFSQVTDRIEQVSVDEGYMDVSAALLRWGSPSAIGAWIRAEVQRRFHITCSVGIASNKLVAKMASTNAKPDGMLLIPLSQQAAFVQMMPLRGIPGIGPSLERKLEAWGITSVADLADTSEEALAQATHSKILAHNLHLASHGLDERPIVTDAPEKSIGAEVTFEEDTRSMVQVAALLHHCCNEVSASLRKKGLVARTVTVKLRFANLSYSTKAHTLERPVDTTDAMYPESLRLLRSMLGMGSSLTDDALLPREVRLAGVSASTLSAKDTTPVQLSIEDLLGQGQNQRTRPIGNGGKVYGTNEGNRDGNSDLQSGQDNDHSVRTGQAAAKNQNNPLAATLRTRNATISQSDRMHDAEAAIDAVHAKYGKQAASLGLEHGVWRNPTGLTAPKS</sequence>
<dbReference type="GO" id="GO:0003684">
    <property type="term" value="F:damaged DNA binding"/>
    <property type="evidence" value="ECO:0007669"/>
    <property type="project" value="InterPro"/>
</dbReference>
<evidence type="ECO:0000256" key="10">
    <source>
        <dbReference type="ARBA" id="ARBA00023204"/>
    </source>
</evidence>
<comment type="cofactor">
    <cofactor evidence="13">
        <name>Mg(2+)</name>
        <dbReference type="ChEBI" id="CHEBI:18420"/>
    </cofactor>
    <text evidence="13">Binds 2 magnesium ions per subunit.</text>
</comment>
<accession>A0A086BNT8</accession>
<dbReference type="PANTHER" id="PTHR11076:SF33">
    <property type="entry name" value="DNA POLYMERASE KAPPA"/>
    <property type="match status" value="1"/>
</dbReference>
<dbReference type="Pfam" id="PF11799">
    <property type="entry name" value="IMS_C"/>
    <property type="match status" value="1"/>
</dbReference>
<keyword evidence="17" id="KW-1185">Reference proteome</keyword>
<feature type="binding site" evidence="13">
    <location>
        <position position="27"/>
    </location>
    <ligand>
        <name>Mg(2+)</name>
        <dbReference type="ChEBI" id="CHEBI:18420"/>
    </ligand>
</feature>
<evidence type="ECO:0000256" key="3">
    <source>
        <dbReference type="ARBA" id="ARBA00022679"/>
    </source>
</evidence>
<dbReference type="InterPro" id="IPR036775">
    <property type="entry name" value="DNA_pol_Y-fam_lit_finger_sf"/>
</dbReference>
<dbReference type="InterPro" id="IPR043502">
    <property type="entry name" value="DNA/RNA_pol_sf"/>
</dbReference>
<dbReference type="Gene3D" id="3.40.1170.60">
    <property type="match status" value="1"/>
</dbReference>
<dbReference type="GO" id="GO:0042276">
    <property type="term" value="P:error-prone translesion synthesis"/>
    <property type="evidence" value="ECO:0007669"/>
    <property type="project" value="TreeGrafter"/>
</dbReference>